<reference evidence="7" key="1">
    <citation type="submission" date="2022-07" db="EMBL/GenBank/DDBJ databases">
        <authorList>
            <person name="Macas J."/>
            <person name="Novak P."/>
            <person name="Neumann P."/>
        </authorList>
    </citation>
    <scope>NUCLEOTIDE SEQUENCE</scope>
</reference>
<comment type="caution">
    <text evidence="7">The sequence shown here is derived from an EMBL/GenBank/DDBJ whole genome shotgun (WGS) entry which is preliminary data.</text>
</comment>
<dbReference type="InterPro" id="IPR001841">
    <property type="entry name" value="Znf_RING"/>
</dbReference>
<feature type="coiled-coil region" evidence="5">
    <location>
        <begin position="252"/>
        <end position="282"/>
    </location>
</feature>
<organism evidence="7 8">
    <name type="scientific">Cuscuta epithymum</name>
    <dbReference type="NCBI Taxonomy" id="186058"/>
    <lineage>
        <taxon>Eukaryota</taxon>
        <taxon>Viridiplantae</taxon>
        <taxon>Streptophyta</taxon>
        <taxon>Embryophyta</taxon>
        <taxon>Tracheophyta</taxon>
        <taxon>Spermatophyta</taxon>
        <taxon>Magnoliopsida</taxon>
        <taxon>eudicotyledons</taxon>
        <taxon>Gunneridae</taxon>
        <taxon>Pentapetalae</taxon>
        <taxon>asterids</taxon>
        <taxon>lamiids</taxon>
        <taxon>Solanales</taxon>
        <taxon>Convolvulaceae</taxon>
        <taxon>Cuscuteae</taxon>
        <taxon>Cuscuta</taxon>
        <taxon>Cuscuta subgen. Cuscuta</taxon>
    </lineage>
</organism>
<evidence type="ECO:0000256" key="3">
    <source>
        <dbReference type="ARBA" id="ARBA00022833"/>
    </source>
</evidence>
<dbReference type="EMBL" id="CAMAPF010000036">
    <property type="protein sequence ID" value="CAH9081377.1"/>
    <property type="molecule type" value="Genomic_DNA"/>
</dbReference>
<dbReference type="PROSITE" id="PS50089">
    <property type="entry name" value="ZF_RING_2"/>
    <property type="match status" value="1"/>
</dbReference>
<dbReference type="InterPro" id="IPR051834">
    <property type="entry name" value="RING_finger_E3_ligase"/>
</dbReference>
<evidence type="ECO:0000256" key="2">
    <source>
        <dbReference type="ARBA" id="ARBA00022771"/>
    </source>
</evidence>
<name>A0AAV0CN66_9ASTE</name>
<dbReference type="GO" id="GO:0061630">
    <property type="term" value="F:ubiquitin protein ligase activity"/>
    <property type="evidence" value="ECO:0007669"/>
    <property type="project" value="TreeGrafter"/>
</dbReference>
<feature type="domain" description="RING-type" evidence="6">
    <location>
        <begin position="193"/>
        <end position="234"/>
    </location>
</feature>
<dbReference type="Gene3D" id="3.30.40.10">
    <property type="entry name" value="Zinc/RING finger domain, C3HC4 (zinc finger)"/>
    <property type="match status" value="1"/>
</dbReference>
<keyword evidence="5" id="KW-0175">Coiled coil</keyword>
<protein>
    <recommendedName>
        <fullName evidence="6">RING-type domain-containing protein</fullName>
    </recommendedName>
</protein>
<keyword evidence="1" id="KW-0479">Metal-binding</keyword>
<evidence type="ECO:0000313" key="8">
    <source>
        <dbReference type="Proteomes" id="UP001152523"/>
    </source>
</evidence>
<dbReference type="GO" id="GO:0005634">
    <property type="term" value="C:nucleus"/>
    <property type="evidence" value="ECO:0007669"/>
    <property type="project" value="TreeGrafter"/>
</dbReference>
<evidence type="ECO:0000259" key="6">
    <source>
        <dbReference type="PROSITE" id="PS50089"/>
    </source>
</evidence>
<evidence type="ECO:0000313" key="7">
    <source>
        <dbReference type="EMBL" id="CAH9081377.1"/>
    </source>
</evidence>
<sequence length="350" mass="40994">MPSYRFLVLGSDNDLNGYYDRRSWNEGWCNYWCYLCKKLVKCHLFSSSERICDNRSCSGQLVPLIPAELNDRPCLWCDRCRTHEFTYMTANARCDRCDNPMYQLRRIALCPSGQIDVLIEVSTLVDQLPPVTLIDNNLGRPMIPLIERIMQNRNNLPARSSSRRVIGAIPEGVIASIPIVKVLKSDCRDSTKCPVCQDKFLVGEDASELPCMHLYHPHCIARWLRHSALCPVCQRVITETSIIEHKRAHQIVLDIERELHKLSDLNKRERERVEEAEEHELERELVPKRELHKRERERGRELVVEEHELERELQHDNRSTLKQLPSAFKWGKWLGLILFLGVIYDKFRKI</sequence>
<keyword evidence="2 4" id="KW-0863">Zinc-finger</keyword>
<dbReference type="Proteomes" id="UP001152523">
    <property type="component" value="Unassembled WGS sequence"/>
</dbReference>
<dbReference type="InterPro" id="IPR013083">
    <property type="entry name" value="Znf_RING/FYVE/PHD"/>
</dbReference>
<dbReference type="GO" id="GO:0008270">
    <property type="term" value="F:zinc ion binding"/>
    <property type="evidence" value="ECO:0007669"/>
    <property type="project" value="UniProtKB-KW"/>
</dbReference>
<dbReference type="AlphaFoldDB" id="A0AAV0CN66"/>
<dbReference type="PANTHER" id="PTHR45931">
    <property type="entry name" value="SI:CH211-59O9.10"/>
    <property type="match status" value="1"/>
</dbReference>
<dbReference type="GO" id="GO:0006511">
    <property type="term" value="P:ubiquitin-dependent protein catabolic process"/>
    <property type="evidence" value="ECO:0007669"/>
    <property type="project" value="TreeGrafter"/>
</dbReference>
<proteinExistence type="predicted"/>
<evidence type="ECO:0000256" key="1">
    <source>
        <dbReference type="ARBA" id="ARBA00022723"/>
    </source>
</evidence>
<keyword evidence="8" id="KW-1185">Reference proteome</keyword>
<keyword evidence="3" id="KW-0862">Zinc</keyword>
<dbReference type="SMART" id="SM00184">
    <property type="entry name" value="RING"/>
    <property type="match status" value="1"/>
</dbReference>
<evidence type="ECO:0000256" key="5">
    <source>
        <dbReference type="SAM" id="Coils"/>
    </source>
</evidence>
<accession>A0AAV0CN66</accession>
<evidence type="ECO:0000256" key="4">
    <source>
        <dbReference type="PROSITE-ProRule" id="PRU00175"/>
    </source>
</evidence>
<dbReference type="Pfam" id="PF13639">
    <property type="entry name" value="zf-RING_2"/>
    <property type="match status" value="1"/>
</dbReference>
<dbReference type="PANTHER" id="PTHR45931:SF3">
    <property type="entry name" value="RING ZINC FINGER-CONTAINING PROTEIN"/>
    <property type="match status" value="1"/>
</dbReference>
<dbReference type="SUPFAM" id="SSF57850">
    <property type="entry name" value="RING/U-box"/>
    <property type="match status" value="1"/>
</dbReference>
<gene>
    <name evidence="7" type="ORF">CEPIT_LOCUS7665</name>
</gene>